<gene>
    <name evidence="2" type="ORF">HMPREF9695_02759</name>
</gene>
<comment type="caution">
    <text evidence="2">The sequence shown here is derived from an EMBL/GenBank/DDBJ whole genome shotgun (WGS) entry which is preliminary data.</text>
</comment>
<feature type="chain" id="PRO_5003919877" evidence="1">
    <location>
        <begin position="34"/>
        <end position="57"/>
    </location>
</feature>
<keyword evidence="1" id="KW-0732">Signal</keyword>
<evidence type="ECO:0000256" key="1">
    <source>
        <dbReference type="SAM" id="SignalP"/>
    </source>
</evidence>
<feature type="signal peptide" evidence="1">
    <location>
        <begin position="1"/>
        <end position="33"/>
    </location>
</feature>
<organism evidence="2 3">
    <name type="scientific">Afipia broomeae ATCC 49717</name>
    <dbReference type="NCBI Taxonomy" id="883078"/>
    <lineage>
        <taxon>Bacteria</taxon>
        <taxon>Pseudomonadati</taxon>
        <taxon>Pseudomonadota</taxon>
        <taxon>Alphaproteobacteria</taxon>
        <taxon>Hyphomicrobiales</taxon>
        <taxon>Nitrobacteraceae</taxon>
        <taxon>Afipia</taxon>
    </lineage>
</organism>
<evidence type="ECO:0000313" key="2">
    <source>
        <dbReference type="EMBL" id="EKS36341.1"/>
    </source>
</evidence>
<proteinExistence type="predicted"/>
<name>K8P4D4_9BRAD</name>
<sequence length="57" mass="5823">MAEAGLLTRSRWRAALLAGTALAALAIPSTAQAVDGMDVLTGLASTYVSRLGVSQTF</sequence>
<reference evidence="2 3" key="1">
    <citation type="submission" date="2012-04" db="EMBL/GenBank/DDBJ databases">
        <title>The Genome Sequence of Afipia broomeae ATCC 49717.</title>
        <authorList>
            <consortium name="The Broad Institute Genome Sequencing Platform"/>
            <person name="Earl A."/>
            <person name="Ward D."/>
            <person name="Feldgarden M."/>
            <person name="Gevers D."/>
            <person name="Huys G."/>
            <person name="Walker B."/>
            <person name="Young S.K."/>
            <person name="Zeng Q."/>
            <person name="Gargeya S."/>
            <person name="Fitzgerald M."/>
            <person name="Haas B."/>
            <person name="Abouelleil A."/>
            <person name="Alvarado L."/>
            <person name="Arachchi H.M."/>
            <person name="Berlin A."/>
            <person name="Chapman S.B."/>
            <person name="Goldberg J."/>
            <person name="Griggs A."/>
            <person name="Gujja S."/>
            <person name="Hansen M."/>
            <person name="Howarth C."/>
            <person name="Imamovic A."/>
            <person name="Larimer J."/>
            <person name="McCowen C."/>
            <person name="Montmayeur A."/>
            <person name="Murphy C."/>
            <person name="Neiman D."/>
            <person name="Pearson M."/>
            <person name="Priest M."/>
            <person name="Roberts A."/>
            <person name="Saif S."/>
            <person name="Shea T."/>
            <person name="Sisk P."/>
            <person name="Sykes S."/>
            <person name="Wortman J."/>
            <person name="Nusbaum C."/>
            <person name="Birren B."/>
        </authorList>
    </citation>
    <scope>NUCLEOTIDE SEQUENCE [LARGE SCALE GENOMIC DNA]</scope>
    <source>
        <strain evidence="2 3">ATCC 49717</strain>
    </source>
</reference>
<dbReference type="RefSeq" id="WP_006021462.1">
    <property type="nucleotide sequence ID" value="NZ_KB375283.1"/>
</dbReference>
<keyword evidence="3" id="KW-1185">Reference proteome</keyword>
<dbReference type="PATRIC" id="fig|883078.3.peg.2853"/>
<dbReference type="Proteomes" id="UP000001096">
    <property type="component" value="Unassembled WGS sequence"/>
</dbReference>
<evidence type="ECO:0000313" key="3">
    <source>
        <dbReference type="Proteomes" id="UP000001096"/>
    </source>
</evidence>
<protein>
    <submittedName>
        <fullName evidence="2">Uncharacterized protein</fullName>
    </submittedName>
</protein>
<dbReference type="AlphaFoldDB" id="K8P4D4"/>
<accession>K8P4D4</accession>
<dbReference type="HOGENOM" id="CLU_2986249_0_0_5"/>
<dbReference type="EMBL" id="AGWX01000004">
    <property type="protein sequence ID" value="EKS36341.1"/>
    <property type="molecule type" value="Genomic_DNA"/>
</dbReference>